<reference evidence="3 4" key="1">
    <citation type="submission" date="2018-08" db="EMBL/GenBank/DDBJ databases">
        <title>Vibrio isolated from the Eastern China Marginal Seas.</title>
        <authorList>
            <person name="Li Y."/>
        </authorList>
    </citation>
    <scope>NUCLEOTIDE SEQUENCE [LARGE SCALE GENOMIC DNA]</scope>
    <source>
        <strain evidence="3 4">BEI233</strain>
    </source>
</reference>
<dbReference type="EMBL" id="QVMU01000001">
    <property type="protein sequence ID" value="RJX75345.1"/>
    <property type="molecule type" value="Genomic_DNA"/>
</dbReference>
<feature type="domain" description="GFO/IDH/MocA-like oxidoreductase" evidence="2">
    <location>
        <begin position="139"/>
        <end position="247"/>
    </location>
</feature>
<gene>
    <name evidence="3" type="ORF">DZ860_01290</name>
</gene>
<name>A0A3A6QRG3_9VIBR</name>
<dbReference type="AlphaFoldDB" id="A0A3A6QRG3"/>
<evidence type="ECO:0000259" key="2">
    <source>
        <dbReference type="Pfam" id="PF22725"/>
    </source>
</evidence>
<organism evidence="3 4">
    <name type="scientific">Vibrio sinensis</name>
    <dbReference type="NCBI Taxonomy" id="2302434"/>
    <lineage>
        <taxon>Bacteria</taxon>
        <taxon>Pseudomonadati</taxon>
        <taxon>Pseudomonadota</taxon>
        <taxon>Gammaproteobacteria</taxon>
        <taxon>Vibrionales</taxon>
        <taxon>Vibrionaceae</taxon>
        <taxon>Vibrio</taxon>
    </lineage>
</organism>
<dbReference type="InterPro" id="IPR036291">
    <property type="entry name" value="NAD(P)-bd_dom_sf"/>
</dbReference>
<dbReference type="RefSeq" id="WP_120029102.1">
    <property type="nucleotide sequence ID" value="NZ_QVMU01000001.1"/>
</dbReference>
<accession>A0A3A6QRG3</accession>
<dbReference type="InterPro" id="IPR055170">
    <property type="entry name" value="GFO_IDH_MocA-like_dom"/>
</dbReference>
<dbReference type="SUPFAM" id="SSF51735">
    <property type="entry name" value="NAD(P)-binding Rossmann-fold domains"/>
    <property type="match status" value="1"/>
</dbReference>
<keyword evidence="4" id="KW-1185">Reference proteome</keyword>
<dbReference type="Gene3D" id="3.40.50.720">
    <property type="entry name" value="NAD(P)-binding Rossmann-like Domain"/>
    <property type="match status" value="1"/>
</dbReference>
<protein>
    <submittedName>
        <fullName evidence="3">Gfo/Idh/MocA family oxidoreductase</fullName>
    </submittedName>
</protein>
<dbReference type="GO" id="GO:0000166">
    <property type="term" value="F:nucleotide binding"/>
    <property type="evidence" value="ECO:0007669"/>
    <property type="project" value="InterPro"/>
</dbReference>
<evidence type="ECO:0000313" key="3">
    <source>
        <dbReference type="EMBL" id="RJX75345.1"/>
    </source>
</evidence>
<sequence length="326" mass="36427">MIRLAVIGTNWITDQFIDAALQSEEYQLVAVYSRHIESARVFADKYDSPQLFDDLEALAKCEDVDVVYIASPNSLHAPQAIQMMQAGKHVICEKPMAANYALAKQMFAVAEQNNVILFEAFMSPHSPNFRMLKSQMEQIGPMRAAFISYCQYSSRYPKYLAGENPNTFNPEFANGSIMDIGFYCLGAAVELFGKPQTVRAQAQLLDSGVDGCGSVLLGYDGFDVVLQHSKTSNSYLASEFQGEEGALLMDMIATGKTLTKVTRSGKRVDLTVAQNTNPMFYEAEFFAQQFKQQRIDGVYMQRSLIVAELLTEIRRQTGVIFPSDER</sequence>
<dbReference type="OrthoDB" id="9774191at2"/>
<comment type="caution">
    <text evidence="3">The sequence shown here is derived from an EMBL/GenBank/DDBJ whole genome shotgun (WGS) entry which is preliminary data.</text>
</comment>
<dbReference type="Proteomes" id="UP000273252">
    <property type="component" value="Unassembled WGS sequence"/>
</dbReference>
<dbReference type="PANTHER" id="PTHR43054:SF1">
    <property type="entry name" value="SCYLLO-INOSITOL 2-DEHYDROGENASE (NADP(+)) IOLU"/>
    <property type="match status" value="1"/>
</dbReference>
<dbReference type="PANTHER" id="PTHR43054">
    <property type="match status" value="1"/>
</dbReference>
<dbReference type="Pfam" id="PF22725">
    <property type="entry name" value="GFO_IDH_MocA_C3"/>
    <property type="match status" value="1"/>
</dbReference>
<evidence type="ECO:0000259" key="1">
    <source>
        <dbReference type="Pfam" id="PF01408"/>
    </source>
</evidence>
<feature type="domain" description="Gfo/Idh/MocA-like oxidoreductase N-terminal" evidence="1">
    <location>
        <begin position="2"/>
        <end position="120"/>
    </location>
</feature>
<dbReference type="Gene3D" id="3.30.360.10">
    <property type="entry name" value="Dihydrodipicolinate Reductase, domain 2"/>
    <property type="match status" value="1"/>
</dbReference>
<proteinExistence type="predicted"/>
<dbReference type="InterPro" id="IPR000683">
    <property type="entry name" value="Gfo/Idh/MocA-like_OxRdtase_N"/>
</dbReference>
<evidence type="ECO:0000313" key="4">
    <source>
        <dbReference type="Proteomes" id="UP000273252"/>
    </source>
</evidence>
<dbReference type="Pfam" id="PF01408">
    <property type="entry name" value="GFO_IDH_MocA"/>
    <property type="match status" value="1"/>
</dbReference>
<dbReference type="SUPFAM" id="SSF55347">
    <property type="entry name" value="Glyceraldehyde-3-phosphate dehydrogenase-like, C-terminal domain"/>
    <property type="match status" value="1"/>
</dbReference>